<dbReference type="RefSeq" id="WP_058864152.1">
    <property type="nucleotide sequence ID" value="NZ_LPXO01000022.1"/>
</dbReference>
<dbReference type="EMBL" id="LPXO01000022">
    <property type="protein sequence ID" value="KUF08835.1"/>
    <property type="molecule type" value="Genomic_DNA"/>
</dbReference>
<evidence type="ECO:0008006" key="4">
    <source>
        <dbReference type="Google" id="ProtNLM"/>
    </source>
</evidence>
<gene>
    <name evidence="2" type="ORF">AVJ23_20775</name>
</gene>
<dbReference type="Proteomes" id="UP000054396">
    <property type="component" value="Unassembled WGS sequence"/>
</dbReference>
<feature type="signal peptide" evidence="1">
    <location>
        <begin position="1"/>
        <end position="21"/>
    </location>
</feature>
<evidence type="ECO:0000256" key="1">
    <source>
        <dbReference type="SAM" id="SignalP"/>
    </source>
</evidence>
<protein>
    <recommendedName>
        <fullName evidence="4">Lipoprotein</fullName>
    </recommendedName>
</protein>
<accession>A0A0W7WDW7</accession>
<keyword evidence="3" id="KW-1185">Reference proteome</keyword>
<reference evidence="2 3" key="1">
    <citation type="submission" date="2015-12" db="EMBL/GenBank/DDBJ databases">
        <authorList>
            <person name="Shamseldin A."/>
            <person name="Moawad H."/>
            <person name="Abd El-Rahim W.M."/>
            <person name="Sadowsky M.J."/>
        </authorList>
    </citation>
    <scope>NUCLEOTIDE SEQUENCE [LARGE SCALE GENOMIC DNA]</scope>
    <source>
        <strain evidence="2 3">SJ5A-1</strain>
    </source>
</reference>
<organism evidence="2 3">
    <name type="scientific">Pseudoponticoccus marisrubri</name>
    <dbReference type="NCBI Taxonomy" id="1685382"/>
    <lineage>
        <taxon>Bacteria</taxon>
        <taxon>Pseudomonadati</taxon>
        <taxon>Pseudomonadota</taxon>
        <taxon>Alphaproteobacteria</taxon>
        <taxon>Rhodobacterales</taxon>
        <taxon>Roseobacteraceae</taxon>
        <taxon>Pseudoponticoccus</taxon>
    </lineage>
</organism>
<dbReference type="AlphaFoldDB" id="A0A0W7WDW7"/>
<comment type="caution">
    <text evidence="2">The sequence shown here is derived from an EMBL/GenBank/DDBJ whole genome shotgun (WGS) entry which is preliminary data.</text>
</comment>
<dbReference type="OrthoDB" id="7836640at2"/>
<proteinExistence type="predicted"/>
<name>A0A0W7WDW7_9RHOB</name>
<evidence type="ECO:0000313" key="2">
    <source>
        <dbReference type="EMBL" id="KUF08835.1"/>
    </source>
</evidence>
<dbReference type="InterPro" id="IPR046705">
    <property type="entry name" value="DUF6778"/>
</dbReference>
<dbReference type="STRING" id="1685382.AVJ23_20775"/>
<dbReference type="PROSITE" id="PS51257">
    <property type="entry name" value="PROKAR_LIPOPROTEIN"/>
    <property type="match status" value="1"/>
</dbReference>
<sequence>MTPLRIAAGLFVIAGLSACGAAPKVARNAPFEPVPAETRIAAPAQTASLALAAPARRDLRIADVAIEIPKDLTVSEANLYYPVADIVWRGDPYGPRKPQVAAILREAADRARAELDGSRPARVEIRLDRFHSITEKARYTLGGVHSITFHLNIIDMETGAHIVRGRKVKADLRGFGADKALEAEHAGLGMKERIQRHLARVIAAEVGQPEGWTEKGIAEGDAPATF</sequence>
<evidence type="ECO:0000313" key="3">
    <source>
        <dbReference type="Proteomes" id="UP000054396"/>
    </source>
</evidence>
<dbReference type="Pfam" id="PF20569">
    <property type="entry name" value="DUF6778"/>
    <property type="match status" value="1"/>
</dbReference>
<keyword evidence="1" id="KW-0732">Signal</keyword>
<feature type="chain" id="PRO_5006936205" description="Lipoprotein" evidence="1">
    <location>
        <begin position="22"/>
        <end position="226"/>
    </location>
</feature>